<evidence type="ECO:0000313" key="3">
    <source>
        <dbReference type="EMBL" id="OSX72832.1"/>
    </source>
</evidence>
<dbReference type="PROSITE" id="PS51462">
    <property type="entry name" value="NUDIX"/>
    <property type="match status" value="1"/>
</dbReference>
<feature type="region of interest" description="Disordered" evidence="1">
    <location>
        <begin position="1"/>
        <end position="22"/>
    </location>
</feature>
<dbReference type="Pfam" id="PF00293">
    <property type="entry name" value="NUDIX"/>
    <property type="match status" value="1"/>
</dbReference>
<proteinExistence type="predicted"/>
<protein>
    <recommendedName>
        <fullName evidence="2">Nudix hydrolase domain-containing protein</fullName>
    </recommendedName>
</protein>
<dbReference type="Proteomes" id="UP000218209">
    <property type="component" value="Unassembled WGS sequence"/>
</dbReference>
<evidence type="ECO:0000256" key="1">
    <source>
        <dbReference type="SAM" id="MobiDB-lite"/>
    </source>
</evidence>
<dbReference type="OrthoDB" id="510307at2759"/>
<keyword evidence="4" id="KW-1185">Reference proteome</keyword>
<feature type="domain" description="Nudix hydrolase" evidence="2">
    <location>
        <begin position="54"/>
        <end position="171"/>
    </location>
</feature>
<dbReference type="SUPFAM" id="SSF55811">
    <property type="entry name" value="Nudix"/>
    <property type="match status" value="1"/>
</dbReference>
<dbReference type="EMBL" id="KV919035">
    <property type="protein sequence ID" value="OSX72832.1"/>
    <property type="molecule type" value="Genomic_DNA"/>
</dbReference>
<evidence type="ECO:0000259" key="2">
    <source>
        <dbReference type="PROSITE" id="PS51462"/>
    </source>
</evidence>
<reference evidence="3 4" key="1">
    <citation type="submission" date="2017-03" db="EMBL/GenBank/DDBJ databases">
        <title>WGS assembly of Porphyra umbilicalis.</title>
        <authorList>
            <person name="Brawley S.H."/>
            <person name="Blouin N.A."/>
            <person name="Ficko-Blean E."/>
            <person name="Wheeler G.L."/>
            <person name="Lohr M."/>
            <person name="Goodson H.V."/>
            <person name="Jenkins J.W."/>
            <person name="Blaby-Haas C.E."/>
            <person name="Helliwell K.E."/>
            <person name="Chan C."/>
            <person name="Marriage T."/>
            <person name="Bhattacharya D."/>
            <person name="Klein A.S."/>
            <person name="Badis Y."/>
            <person name="Brodie J."/>
            <person name="Cao Y."/>
            <person name="Collen J."/>
            <person name="Dittami S.M."/>
            <person name="Gachon C.M."/>
            <person name="Green B.R."/>
            <person name="Karpowicz S."/>
            <person name="Kim J.W."/>
            <person name="Kudahl U."/>
            <person name="Lin S."/>
            <person name="Michel G."/>
            <person name="Mittag M."/>
            <person name="Olson B.J."/>
            <person name="Pangilinan J."/>
            <person name="Peng Y."/>
            <person name="Qiu H."/>
            <person name="Shu S."/>
            <person name="Singer J.T."/>
            <person name="Smith A.G."/>
            <person name="Sprecher B.N."/>
            <person name="Wagner V."/>
            <person name="Wang W."/>
            <person name="Wang Z.-Y."/>
            <person name="Yan J."/>
            <person name="Yarish C."/>
            <person name="Zoeuner-Riek S."/>
            <person name="Zhuang Y."/>
            <person name="Zou Y."/>
            <person name="Lindquist E.A."/>
            <person name="Grimwood J."/>
            <person name="Barry K."/>
            <person name="Rokhsar D.S."/>
            <person name="Schmutz J."/>
            <person name="Stiller J.W."/>
            <person name="Grossman A.R."/>
            <person name="Prochnik S.E."/>
        </authorList>
    </citation>
    <scope>NUCLEOTIDE SEQUENCE [LARGE SCALE GENOMIC DNA]</scope>
    <source>
        <strain evidence="3">4086291</strain>
    </source>
</reference>
<accession>A0A1X6NW82</accession>
<dbReference type="Gene3D" id="3.90.79.10">
    <property type="entry name" value="Nucleoside Triphosphate Pyrophosphohydrolase"/>
    <property type="match status" value="1"/>
</dbReference>
<name>A0A1X6NW82_PORUM</name>
<dbReference type="InterPro" id="IPR000086">
    <property type="entry name" value="NUDIX_hydrolase_dom"/>
</dbReference>
<dbReference type="InterPro" id="IPR015797">
    <property type="entry name" value="NUDIX_hydrolase-like_dom_sf"/>
</dbReference>
<organism evidence="3 4">
    <name type="scientific">Porphyra umbilicalis</name>
    <name type="common">Purple laver</name>
    <name type="synonym">Red alga</name>
    <dbReference type="NCBI Taxonomy" id="2786"/>
    <lineage>
        <taxon>Eukaryota</taxon>
        <taxon>Rhodophyta</taxon>
        <taxon>Bangiophyceae</taxon>
        <taxon>Bangiales</taxon>
        <taxon>Bangiaceae</taxon>
        <taxon>Porphyra</taxon>
    </lineage>
</organism>
<sequence length="193" mass="19906">MATITPPPPATTAAAAEDPPRAADADGELVDIVDRSTNAVTGTAPRSAVHAAAAWHRCVHVYLFHPDGRLLLQRRSPAKRHVVAGECAPAAAVRGVAEELGVPVAAALRGGRLVRVRPPFEVVGDYAGAGPGGGVLRERELVAAVAWVPCADVEARVAAGRAGEFTPWFAKEAAEFPPSAVYEALLAGLAEGE</sequence>
<dbReference type="AlphaFoldDB" id="A0A1X6NW82"/>
<evidence type="ECO:0000313" key="4">
    <source>
        <dbReference type="Proteomes" id="UP000218209"/>
    </source>
</evidence>
<feature type="compositionally biased region" description="Pro residues" evidence="1">
    <location>
        <begin position="1"/>
        <end position="10"/>
    </location>
</feature>
<gene>
    <name evidence="3" type="ORF">BU14_0401s0003</name>
</gene>